<dbReference type="EMBL" id="JBHFNQ010000140">
    <property type="protein sequence ID" value="MFB2878828.1"/>
    <property type="molecule type" value="Genomic_DNA"/>
</dbReference>
<evidence type="ECO:0000313" key="1">
    <source>
        <dbReference type="EMBL" id="MFB2878828.1"/>
    </source>
</evidence>
<dbReference type="RefSeq" id="WP_413271888.1">
    <property type="nucleotide sequence ID" value="NZ_JBHFNQ010000140.1"/>
</dbReference>
<reference evidence="1 2" key="1">
    <citation type="submission" date="2024-09" db="EMBL/GenBank/DDBJ databases">
        <title>Floridaenema gen nov. (Aerosakkonemataceae, Aerosakkonematales ord. nov., Cyanobacteria) from benthic tropical and subtropical fresh waters, with the description of four new species.</title>
        <authorList>
            <person name="Moretto J.A."/>
            <person name="Berthold D.E."/>
            <person name="Lefler F.W."/>
            <person name="Huang I.-S."/>
            <person name="Laughinghouse H. IV."/>
        </authorList>
    </citation>
    <scope>NUCLEOTIDE SEQUENCE [LARGE SCALE GENOMIC DNA]</scope>
    <source>
        <strain evidence="1 2">BLCC-F46</strain>
    </source>
</reference>
<dbReference type="InterPro" id="IPR036397">
    <property type="entry name" value="RNaseH_sf"/>
</dbReference>
<dbReference type="Gene3D" id="3.30.420.10">
    <property type="entry name" value="Ribonuclease H-like superfamily/Ribonuclease H"/>
    <property type="match status" value="1"/>
</dbReference>
<sequence length="71" mass="8159">MDVRYSNHVWQCDHTKLDLMLVDQFGEVLSRPWLTKITDSYSLYNNGETSETRLTGWKGAIALTLITLTPN</sequence>
<comment type="caution">
    <text evidence="1">The sequence shown here is derived from an EMBL/GenBank/DDBJ whole genome shotgun (WGS) entry which is preliminary data.</text>
</comment>
<name>A0ABV4X7R0_9CYAN</name>
<dbReference type="Proteomes" id="UP001576774">
    <property type="component" value="Unassembled WGS sequence"/>
</dbReference>
<keyword evidence="2" id="KW-1185">Reference proteome</keyword>
<evidence type="ECO:0000313" key="2">
    <source>
        <dbReference type="Proteomes" id="UP001576774"/>
    </source>
</evidence>
<accession>A0ABV4X7R0</accession>
<organism evidence="1 2">
    <name type="scientific">Floridaenema aerugineum BLCC-F46</name>
    <dbReference type="NCBI Taxonomy" id="3153654"/>
    <lineage>
        <taxon>Bacteria</taxon>
        <taxon>Bacillati</taxon>
        <taxon>Cyanobacteriota</taxon>
        <taxon>Cyanophyceae</taxon>
        <taxon>Oscillatoriophycideae</taxon>
        <taxon>Aerosakkonematales</taxon>
        <taxon>Aerosakkonemataceae</taxon>
        <taxon>Floridanema</taxon>
        <taxon>Floridanema aerugineum</taxon>
    </lineage>
</organism>
<protein>
    <submittedName>
        <fullName evidence="1">Uncharacterized protein</fullName>
    </submittedName>
</protein>
<proteinExistence type="predicted"/>
<gene>
    <name evidence="1" type="ORF">ACE1CC_18415</name>
</gene>